<organism evidence="2 4">
    <name type="scientific">Brevibacillus composti</name>
    <dbReference type="NCBI Taxonomy" id="2796470"/>
    <lineage>
        <taxon>Bacteria</taxon>
        <taxon>Bacillati</taxon>
        <taxon>Bacillota</taxon>
        <taxon>Bacilli</taxon>
        <taxon>Bacillales</taxon>
        <taxon>Paenibacillaceae</taxon>
        <taxon>Brevibacillus</taxon>
    </lineage>
</organism>
<evidence type="ECO:0000256" key="1">
    <source>
        <dbReference type="SAM" id="SignalP"/>
    </source>
</evidence>
<feature type="signal peptide" evidence="1">
    <location>
        <begin position="1"/>
        <end position="23"/>
    </location>
</feature>
<keyword evidence="5" id="KW-1185">Reference proteome</keyword>
<evidence type="ECO:0000313" key="4">
    <source>
        <dbReference type="Proteomes" id="UP000595847"/>
    </source>
</evidence>
<accession>A0A7T5EMX1</accession>
<dbReference type="RefSeq" id="WP_198829031.1">
    <property type="nucleotide sequence ID" value="NZ_CP066308.1"/>
</dbReference>
<dbReference type="Proteomes" id="UP000595847">
    <property type="component" value="Chromosome"/>
</dbReference>
<evidence type="ECO:0000313" key="3">
    <source>
        <dbReference type="EMBL" id="QUO42532.1"/>
    </source>
</evidence>
<dbReference type="EMBL" id="CP073708">
    <property type="protein sequence ID" value="QUO42532.1"/>
    <property type="molecule type" value="Genomic_DNA"/>
</dbReference>
<evidence type="ECO:0000313" key="5">
    <source>
        <dbReference type="Proteomes" id="UP000677234"/>
    </source>
</evidence>
<evidence type="ECO:0000313" key="2">
    <source>
        <dbReference type="EMBL" id="QQE75506.1"/>
    </source>
</evidence>
<gene>
    <name evidence="2" type="ORF">JD108_06250</name>
    <name evidence="3" type="ORF">KDJ56_05930</name>
</gene>
<dbReference type="Gene3D" id="2.50.20.20">
    <property type="match status" value="1"/>
</dbReference>
<keyword evidence="1" id="KW-0732">Signal</keyword>
<dbReference type="Proteomes" id="UP000677234">
    <property type="component" value="Chromosome"/>
</dbReference>
<dbReference type="AlphaFoldDB" id="A0A7T5EMX1"/>
<dbReference type="PROSITE" id="PS51257">
    <property type="entry name" value="PROKAR_LIPOPROTEIN"/>
    <property type="match status" value="1"/>
</dbReference>
<proteinExistence type="predicted"/>
<sequence>MWKKGSALLLALTLVLTGCSGNAALVRDSVVASLEKPNYDFQGSLKLVGDVDQLPEALGEPADAEGIALLNALKAGVSVKGSQLDLQNAKMTVEVNDDKLLRDQGLWTGDKKAGVEFIVSGNDVFAKSPLDQKYLKVDSNNPSGLAFGGAADIDPAKLKEYQDKMNKLSMDFLKKYIAKYGYKLSNVKNAGEVTVELPNGEKVKTTHITINLDTKELLQMAFYTANDAVANQDVKNFAVELVVLTKQLEEAIDPEIEKTTDAQKRSQAEIAVAAGMAAAKAWLDTEGKNYTPEKIIEMGKESGFHSVNWTLDFYINDAKMPVRQTSTLNVTFSPNPEKKDEKPLTLGLEADALSYNFDKATKYDVPAKDAALTVEALKADEKAIEAFDKNGFFRKFVESLISEPEWEDFEFDETVE</sequence>
<name>A0A7T5EMX1_9BACL</name>
<dbReference type="KEGG" id="bcop:JD108_06250"/>
<protein>
    <submittedName>
        <fullName evidence="2">Uncharacterized protein</fullName>
    </submittedName>
</protein>
<dbReference type="EMBL" id="CP066308">
    <property type="protein sequence ID" value="QQE75506.1"/>
    <property type="molecule type" value="Genomic_DNA"/>
</dbReference>
<reference evidence="3" key="2">
    <citation type="submission" date="2021-04" db="EMBL/GenBank/DDBJ databases">
        <title>Brevibacillus composti FJAT-54423, complete genome.</title>
        <authorList>
            <person name="Tang R."/>
        </authorList>
    </citation>
    <scope>NUCLEOTIDE SEQUENCE</scope>
    <source>
        <strain evidence="3">FJAT-54424</strain>
    </source>
</reference>
<reference evidence="2 4" key="1">
    <citation type="submission" date="2020-12" db="EMBL/GenBank/DDBJ databases">
        <title>strain FJAT-54423T represents a novel species of the genus Brevibacillus.</title>
        <authorList>
            <person name="Tang R."/>
        </authorList>
    </citation>
    <scope>NUCLEOTIDE SEQUENCE [LARGE SCALE GENOMIC DNA]</scope>
    <source>
        <strain evidence="2 4">FJAT-54423</strain>
    </source>
</reference>
<feature type="chain" id="PRO_5033065633" evidence="1">
    <location>
        <begin position="24"/>
        <end position="416"/>
    </location>
</feature>